<dbReference type="EMBL" id="FRAC01000006">
    <property type="protein sequence ID" value="SHJ65769.1"/>
    <property type="molecule type" value="Genomic_DNA"/>
</dbReference>
<evidence type="ECO:0000313" key="1">
    <source>
        <dbReference type="EMBL" id="SHJ65769.1"/>
    </source>
</evidence>
<dbReference type="STRING" id="1121322.SAMN02745136_00681"/>
<organism evidence="1 2">
    <name type="scientific">Anaerocolumna jejuensis DSM 15929</name>
    <dbReference type="NCBI Taxonomy" id="1121322"/>
    <lineage>
        <taxon>Bacteria</taxon>
        <taxon>Bacillati</taxon>
        <taxon>Bacillota</taxon>
        <taxon>Clostridia</taxon>
        <taxon>Lachnospirales</taxon>
        <taxon>Lachnospiraceae</taxon>
        <taxon>Anaerocolumna</taxon>
    </lineage>
</organism>
<sequence length="75" mass="8840">MMKMLTFALAAENLLRRRLYGIGLQRVKVVKMADGSKYVVKDLYKCFIKSKGYLNNTDKWSISEDNKYKMTFTFK</sequence>
<proteinExistence type="predicted"/>
<name>A0A1M6L3Z3_9FIRM</name>
<reference evidence="1 2" key="1">
    <citation type="submission" date="2016-11" db="EMBL/GenBank/DDBJ databases">
        <authorList>
            <person name="Jaros S."/>
            <person name="Januszkiewicz K."/>
            <person name="Wedrychowicz H."/>
        </authorList>
    </citation>
    <scope>NUCLEOTIDE SEQUENCE [LARGE SCALE GENOMIC DNA]</scope>
    <source>
        <strain evidence="1 2">DSM 15929</strain>
    </source>
</reference>
<dbReference type="Proteomes" id="UP000184386">
    <property type="component" value="Unassembled WGS sequence"/>
</dbReference>
<evidence type="ECO:0000313" key="2">
    <source>
        <dbReference type="Proteomes" id="UP000184386"/>
    </source>
</evidence>
<keyword evidence="2" id="KW-1185">Reference proteome</keyword>
<gene>
    <name evidence="1" type="ORF">SAMN02745136_00681</name>
</gene>
<dbReference type="AlphaFoldDB" id="A0A1M6L3Z3"/>
<accession>A0A1M6L3Z3</accession>
<protein>
    <submittedName>
        <fullName evidence="1">Uncharacterized protein</fullName>
    </submittedName>
</protein>